<organism evidence="1 2">
    <name type="scientific">Rubidibacter lacunae KORDI 51-2</name>
    <dbReference type="NCBI Taxonomy" id="582515"/>
    <lineage>
        <taxon>Bacteria</taxon>
        <taxon>Bacillati</taxon>
        <taxon>Cyanobacteriota</taxon>
        <taxon>Cyanophyceae</taxon>
        <taxon>Oscillatoriophycideae</taxon>
        <taxon>Chroococcales</taxon>
        <taxon>Aphanothecaceae</taxon>
        <taxon>Rubidibacter</taxon>
    </lineage>
</organism>
<accession>U5D8F7</accession>
<reference evidence="1 2" key="1">
    <citation type="submission" date="2013-05" db="EMBL/GenBank/DDBJ databases">
        <title>Draft genome sequence of Rubidibacter lacunae KORDI 51-2.</title>
        <authorList>
            <person name="Choi D.H."/>
            <person name="Noh J.H."/>
            <person name="Kwon K.-K."/>
            <person name="Lee J.-H."/>
            <person name="Ryu J.-Y."/>
        </authorList>
    </citation>
    <scope>NUCLEOTIDE SEQUENCE [LARGE SCALE GENOMIC DNA]</scope>
    <source>
        <strain evidence="1 2">KORDI 51-2</strain>
    </source>
</reference>
<dbReference type="Proteomes" id="UP000016960">
    <property type="component" value="Unassembled WGS sequence"/>
</dbReference>
<sequence length="88" mass="9831">MLLRRSQILNAQKRSRLCLRLDNQNVAGVVSRIAIVVPSHPGADHLGVDRFIPNVSLCDNPFLGRDIELDRVAVQNRSSGDRAETNRE</sequence>
<dbReference type="EMBL" id="ASSJ01000066">
    <property type="protein sequence ID" value="ERN40898.1"/>
    <property type="molecule type" value="Genomic_DNA"/>
</dbReference>
<protein>
    <submittedName>
        <fullName evidence="1">Uncharacterized protein</fullName>
    </submittedName>
</protein>
<dbReference type="InParanoid" id="U5D8F7"/>
<name>U5D8F7_9CHRO</name>
<keyword evidence="2" id="KW-1185">Reference proteome</keyword>
<proteinExistence type="predicted"/>
<gene>
    <name evidence="1" type="ORF">KR51_00026110</name>
</gene>
<comment type="caution">
    <text evidence="1">The sequence shown here is derived from an EMBL/GenBank/DDBJ whole genome shotgun (WGS) entry which is preliminary data.</text>
</comment>
<dbReference type="STRING" id="582515.KR51_00026110"/>
<evidence type="ECO:0000313" key="1">
    <source>
        <dbReference type="EMBL" id="ERN40898.1"/>
    </source>
</evidence>
<dbReference type="AlphaFoldDB" id="U5D8F7"/>
<evidence type="ECO:0000313" key="2">
    <source>
        <dbReference type="Proteomes" id="UP000016960"/>
    </source>
</evidence>